<keyword evidence="2" id="KW-0812">Transmembrane</keyword>
<evidence type="ECO:0000256" key="2">
    <source>
        <dbReference type="SAM" id="Phobius"/>
    </source>
</evidence>
<dbReference type="EMBL" id="JACGCI010000052">
    <property type="protein sequence ID" value="KAF6751197.1"/>
    <property type="molecule type" value="Genomic_DNA"/>
</dbReference>
<name>A0A8H6HRU4_9AGAR</name>
<reference evidence="4 5" key="1">
    <citation type="submission" date="2020-07" db="EMBL/GenBank/DDBJ databases">
        <title>Comparative genomics of pyrophilous fungi reveals a link between fire events and developmental genes.</title>
        <authorList>
            <consortium name="DOE Joint Genome Institute"/>
            <person name="Steindorff A.S."/>
            <person name="Carver A."/>
            <person name="Calhoun S."/>
            <person name="Stillman K."/>
            <person name="Liu H."/>
            <person name="Lipzen A."/>
            <person name="Pangilinan J."/>
            <person name="Labutti K."/>
            <person name="Bruns T.D."/>
            <person name="Grigoriev I.V."/>
        </authorList>
    </citation>
    <scope>NUCLEOTIDE SEQUENCE [LARGE SCALE GENOMIC DNA]</scope>
    <source>
        <strain evidence="4 5">CBS 144469</strain>
    </source>
</reference>
<dbReference type="Gene3D" id="2.60.40.150">
    <property type="entry name" value="C2 domain"/>
    <property type="match status" value="1"/>
</dbReference>
<accession>A0A8H6HRU4</accession>
<dbReference type="InterPro" id="IPR035892">
    <property type="entry name" value="C2_domain_sf"/>
</dbReference>
<feature type="transmembrane region" description="Helical" evidence="2">
    <location>
        <begin position="152"/>
        <end position="181"/>
    </location>
</feature>
<protein>
    <recommendedName>
        <fullName evidence="3">C2 domain-containing protein</fullName>
    </recommendedName>
</protein>
<evidence type="ECO:0000313" key="5">
    <source>
        <dbReference type="Proteomes" id="UP000521943"/>
    </source>
</evidence>
<feature type="transmembrane region" description="Helical" evidence="2">
    <location>
        <begin position="69"/>
        <end position="90"/>
    </location>
</feature>
<dbReference type="InterPro" id="IPR000008">
    <property type="entry name" value="C2_dom"/>
</dbReference>
<proteinExistence type="predicted"/>
<evidence type="ECO:0000313" key="4">
    <source>
        <dbReference type="EMBL" id="KAF6751197.1"/>
    </source>
</evidence>
<dbReference type="SMART" id="SM00239">
    <property type="entry name" value="C2"/>
    <property type="match status" value="1"/>
</dbReference>
<dbReference type="Proteomes" id="UP000521943">
    <property type="component" value="Unassembled WGS sequence"/>
</dbReference>
<feature type="domain" description="C2" evidence="3">
    <location>
        <begin position="320"/>
        <end position="467"/>
    </location>
</feature>
<feature type="transmembrane region" description="Helical" evidence="2">
    <location>
        <begin position="304"/>
        <end position="322"/>
    </location>
</feature>
<dbReference type="Pfam" id="PF00168">
    <property type="entry name" value="C2"/>
    <property type="match status" value="1"/>
</dbReference>
<feature type="compositionally biased region" description="Acidic residues" evidence="1">
    <location>
        <begin position="479"/>
        <end position="500"/>
    </location>
</feature>
<feature type="transmembrane region" description="Helical" evidence="2">
    <location>
        <begin position="19"/>
        <end position="35"/>
    </location>
</feature>
<dbReference type="SUPFAM" id="SSF49562">
    <property type="entry name" value="C2 domain (Calcium/lipid-binding domain, CaLB)"/>
    <property type="match status" value="1"/>
</dbReference>
<dbReference type="AlphaFoldDB" id="A0A8H6HRU4"/>
<dbReference type="OrthoDB" id="5427664at2759"/>
<comment type="caution">
    <text evidence="4">The sequence shown here is derived from an EMBL/GenBank/DDBJ whole genome shotgun (WGS) entry which is preliminary data.</text>
</comment>
<feature type="region of interest" description="Disordered" evidence="1">
    <location>
        <begin position="477"/>
        <end position="504"/>
    </location>
</feature>
<feature type="transmembrane region" description="Helical" evidence="2">
    <location>
        <begin position="42"/>
        <end position="63"/>
    </location>
</feature>
<evidence type="ECO:0000256" key="1">
    <source>
        <dbReference type="SAM" id="MobiDB-lite"/>
    </source>
</evidence>
<evidence type="ECO:0000259" key="3">
    <source>
        <dbReference type="PROSITE" id="PS50004"/>
    </source>
</evidence>
<gene>
    <name evidence="4" type="ORF">DFP72DRAFT_908747</name>
</gene>
<keyword evidence="2" id="KW-0472">Membrane</keyword>
<feature type="transmembrane region" description="Helical" evidence="2">
    <location>
        <begin position="266"/>
        <end position="284"/>
    </location>
</feature>
<keyword evidence="5" id="KW-1185">Reference proteome</keyword>
<dbReference type="PROSITE" id="PS50004">
    <property type="entry name" value="C2"/>
    <property type="match status" value="1"/>
</dbReference>
<feature type="transmembrane region" description="Helical" evidence="2">
    <location>
        <begin position="111"/>
        <end position="132"/>
    </location>
</feature>
<keyword evidence="2" id="KW-1133">Transmembrane helix</keyword>
<organism evidence="4 5">
    <name type="scientific">Ephemerocybe angulata</name>
    <dbReference type="NCBI Taxonomy" id="980116"/>
    <lineage>
        <taxon>Eukaryota</taxon>
        <taxon>Fungi</taxon>
        <taxon>Dikarya</taxon>
        <taxon>Basidiomycota</taxon>
        <taxon>Agaricomycotina</taxon>
        <taxon>Agaricomycetes</taxon>
        <taxon>Agaricomycetidae</taxon>
        <taxon>Agaricales</taxon>
        <taxon>Agaricineae</taxon>
        <taxon>Psathyrellaceae</taxon>
        <taxon>Ephemerocybe</taxon>
    </lineage>
</organism>
<sequence length="617" mass="67130">MSCPGIPINSDISGPGVRISLYIQSLLTVILVRASPEDAPGAYWSMTATALGLIITTLVTGLLGKISLLDAIVVTYVLILPIVASAFGVADIAAAKQLPNQPTTLRRAYSPLLIIANWLRSALTYAFTLFVWAKAPSFGSGPPECDQATKLIFFGAALPALGSGRVLNLVGWGILASLFMWRTVRGGMTLMAAFRGLFSDDVMVKPKTPPKNELNLETTDTYNYVTGEKGHEERAYRPAQVFHEMLQGMMNQILGWAPRAGTGRWYHTYGQVILAMAISIWAIAMTELELKRNVLEGDINKEWGFGQFLPLILTISPVLALYEAALKKRARGELESSKRNLRFCIVGAHGLKRPRTEIDHLTEDQIADLIESGQMTENTIKSIRAPSPFAVLTVDGKDLYTTYDLIETTSPEWRETFDTGVSDTSTIVVRVFDLKCMDRGWPSLIGYTTILPFSMLPPGPAPVVLAPPTIPRAQITAPEGDDAGEEVAPTDEEGAVEGDSEGAKGAMKEGIDQIQETSSIGGGVTEASADWFGAGSSTVVRLFPLVRDREVVPGMSVEFSISSDTSRPPPISNIPGQYLGIKKVNQKRNVSLVKWRGKTVRGHRKVVLTETHQLDND</sequence>